<dbReference type="EMBL" id="CP013195">
    <property type="protein sequence ID" value="ALO49876.1"/>
    <property type="molecule type" value="Genomic_DNA"/>
</dbReference>
<dbReference type="Proteomes" id="UP000056252">
    <property type="component" value="Chromosome"/>
</dbReference>
<feature type="transmembrane region" description="Helical" evidence="1">
    <location>
        <begin position="164"/>
        <end position="188"/>
    </location>
</feature>
<keyword evidence="3" id="KW-1185">Reference proteome</keyword>
<dbReference type="OrthoDB" id="8097020at2"/>
<evidence type="ECO:0000313" key="3">
    <source>
        <dbReference type="Proteomes" id="UP000056252"/>
    </source>
</evidence>
<keyword evidence="1" id="KW-0812">Transmembrane</keyword>
<dbReference type="RefSeq" id="WP_004380960.1">
    <property type="nucleotide sequence ID" value="NZ_CP013195.1"/>
</dbReference>
<evidence type="ECO:0000256" key="1">
    <source>
        <dbReference type="SAM" id="Phobius"/>
    </source>
</evidence>
<accession>A0A0S2KP67</accession>
<feature type="transmembrane region" description="Helical" evidence="1">
    <location>
        <begin position="20"/>
        <end position="38"/>
    </location>
</feature>
<organism evidence="2 3">
    <name type="scientific">Hoylesella enoeca</name>
    <dbReference type="NCBI Taxonomy" id="76123"/>
    <lineage>
        <taxon>Bacteria</taxon>
        <taxon>Pseudomonadati</taxon>
        <taxon>Bacteroidota</taxon>
        <taxon>Bacteroidia</taxon>
        <taxon>Bacteroidales</taxon>
        <taxon>Prevotellaceae</taxon>
        <taxon>Hoylesella</taxon>
    </lineage>
</organism>
<feature type="transmembrane region" description="Helical" evidence="1">
    <location>
        <begin position="140"/>
        <end position="158"/>
    </location>
</feature>
<feature type="transmembrane region" description="Helical" evidence="1">
    <location>
        <begin position="50"/>
        <end position="75"/>
    </location>
</feature>
<keyword evidence="1" id="KW-1133">Transmembrane helix</keyword>
<evidence type="ECO:0000313" key="2">
    <source>
        <dbReference type="EMBL" id="ALO49876.1"/>
    </source>
</evidence>
<dbReference type="GeneID" id="95426475"/>
<dbReference type="STRING" id="76123.AS203_05550"/>
<proteinExistence type="predicted"/>
<name>A0A0S2KP67_9BACT</name>
<dbReference type="KEGG" id="peo:AS203_05550"/>
<sequence>MERILPYEISYKCLEKWRFVENGFLWSLLLCPFLTVLLQKQNNEFVVRCINILSIINYISIIGYALLYIIVEILMQPMTASSRRKGFIDNSLGTKFLDQPVTNYYDNDSIKVGTYKMLVNCFENCFFTFSLVKATLSRKFFKNVIIALILIFFTYYGIKNLDVTIPILQLFLSFFFLMDLAYHVSFYFKLRSLFERFKSIFSKKLSKKETLQQAFYMVLEYESALAYNKSSISNLKYKEMNEKLTNDWAEIKRNYNIS</sequence>
<gene>
    <name evidence="2" type="ORF">AS203_05550</name>
</gene>
<protein>
    <submittedName>
        <fullName evidence="2">Uncharacterized protein</fullName>
    </submittedName>
</protein>
<keyword evidence="1" id="KW-0472">Membrane</keyword>
<reference evidence="3" key="1">
    <citation type="submission" date="2015-11" db="EMBL/GenBank/DDBJ databases">
        <authorList>
            <person name="Holder M.E."/>
            <person name="Ajami N.J."/>
            <person name="Petrosino J.F."/>
        </authorList>
    </citation>
    <scope>NUCLEOTIDE SEQUENCE [LARGE SCALE GENOMIC DNA]</scope>
    <source>
        <strain evidence="3">F0113</strain>
    </source>
</reference>
<dbReference type="AlphaFoldDB" id="A0A0S2KP67"/>